<evidence type="ECO:0000313" key="6">
    <source>
        <dbReference type="Proteomes" id="UP000501058"/>
    </source>
</evidence>
<accession>A0A6G7Y9J7</accession>
<dbReference type="AlphaFoldDB" id="A0A6G7Y9J7"/>
<keyword evidence="3" id="KW-0808">Transferase</keyword>
<dbReference type="PANTHER" id="PTHR43398">
    <property type="entry name" value="DOLICHOL-PHOSPHATE MANNOSYLTRANSFERASE SUBUNIT 1"/>
    <property type="match status" value="1"/>
</dbReference>
<dbReference type="GO" id="GO:0004582">
    <property type="term" value="F:dolichyl-phosphate beta-D-mannosyltransferase activity"/>
    <property type="evidence" value="ECO:0007669"/>
    <property type="project" value="InterPro"/>
</dbReference>
<dbReference type="InterPro" id="IPR001173">
    <property type="entry name" value="Glyco_trans_2-like"/>
</dbReference>
<dbReference type="SUPFAM" id="SSF53448">
    <property type="entry name" value="Nucleotide-diphospho-sugar transferases"/>
    <property type="match status" value="1"/>
</dbReference>
<feature type="domain" description="Glycosyltransferase 2-like" evidence="4">
    <location>
        <begin position="13"/>
        <end position="175"/>
    </location>
</feature>
<dbReference type="CDD" id="cd06442">
    <property type="entry name" value="DPM1_like"/>
    <property type="match status" value="1"/>
</dbReference>
<evidence type="ECO:0000256" key="1">
    <source>
        <dbReference type="ARBA" id="ARBA00006739"/>
    </source>
</evidence>
<reference evidence="5 6" key="1">
    <citation type="submission" date="2020-03" db="EMBL/GenBank/DDBJ databases">
        <title>Propioniciclava sp. nov., isolated from Hydrophilus acuminatus.</title>
        <authorList>
            <person name="Hyun D.-W."/>
            <person name="Bae J.-W."/>
        </authorList>
    </citation>
    <scope>NUCLEOTIDE SEQUENCE [LARGE SCALE GENOMIC DNA]</scope>
    <source>
        <strain evidence="5 6">HDW11</strain>
    </source>
</reference>
<comment type="similarity">
    <text evidence="1">Belongs to the glycosyltransferase 2 family.</text>
</comment>
<evidence type="ECO:0000256" key="2">
    <source>
        <dbReference type="ARBA" id="ARBA00022676"/>
    </source>
</evidence>
<dbReference type="PANTHER" id="PTHR43398:SF1">
    <property type="entry name" value="DOLICHOL-PHOSPHATE MANNOSYLTRANSFERASE SUBUNIT 1"/>
    <property type="match status" value="1"/>
</dbReference>
<gene>
    <name evidence="5" type="ORF">G7070_16035</name>
</gene>
<dbReference type="InterPro" id="IPR039528">
    <property type="entry name" value="DPM1-like"/>
</dbReference>
<dbReference type="GO" id="GO:0016020">
    <property type="term" value="C:membrane"/>
    <property type="evidence" value="ECO:0007669"/>
    <property type="project" value="GOC"/>
</dbReference>
<name>A0A6G7Y9J7_9ACTN</name>
<organism evidence="5 6">
    <name type="scientific">Propioniciclava coleopterorum</name>
    <dbReference type="NCBI Taxonomy" id="2714937"/>
    <lineage>
        <taxon>Bacteria</taxon>
        <taxon>Bacillati</taxon>
        <taxon>Actinomycetota</taxon>
        <taxon>Actinomycetes</taxon>
        <taxon>Propionibacteriales</taxon>
        <taxon>Propionibacteriaceae</taxon>
        <taxon>Propioniciclava</taxon>
    </lineage>
</organism>
<dbReference type="FunFam" id="3.90.550.10:FF:000122">
    <property type="entry name" value="Dolichol-phosphate mannosyltransferase subunit 1"/>
    <property type="match status" value="1"/>
</dbReference>
<dbReference type="Proteomes" id="UP000501058">
    <property type="component" value="Chromosome"/>
</dbReference>
<dbReference type="EMBL" id="CP049865">
    <property type="protein sequence ID" value="QIK73492.1"/>
    <property type="molecule type" value="Genomic_DNA"/>
</dbReference>
<sequence length="288" mass="31499">MAQPYEGLGRILVIIPTFNEIENVDMITSRLRAAVPQAHLLIADDNSPDGTGKRADELAAADDHIHVVHRQGKEGLGKAYLDAFRWGLDRDYDVLVEHDADGSHQPEELPKLLNALVDADMVKGSRWVRGGSVVNWPKSRELLSRGGSLWTRLWLGIGVKDPTGGLNLFKAPVLRAIIDDISTYGYGFQVDLTWNALQRGYKVVEVPIEFMEREHGVSKMNSDIILEAAVQTARWGVKHRGAQLAELGGTLGEKAAKAGEKAGRFVGAFSRATQDAVRARRAGKGSDS</sequence>
<dbReference type="GO" id="GO:0009247">
    <property type="term" value="P:glycolipid biosynthetic process"/>
    <property type="evidence" value="ECO:0007669"/>
    <property type="project" value="TreeGrafter"/>
</dbReference>
<dbReference type="Gene3D" id="3.90.550.10">
    <property type="entry name" value="Spore Coat Polysaccharide Biosynthesis Protein SpsA, Chain A"/>
    <property type="match status" value="1"/>
</dbReference>
<keyword evidence="6" id="KW-1185">Reference proteome</keyword>
<keyword evidence="2" id="KW-0328">Glycosyltransferase</keyword>
<dbReference type="InterPro" id="IPR029044">
    <property type="entry name" value="Nucleotide-diphossugar_trans"/>
</dbReference>
<evidence type="ECO:0000313" key="5">
    <source>
        <dbReference type="EMBL" id="QIK73492.1"/>
    </source>
</evidence>
<dbReference type="KEGG" id="prv:G7070_16035"/>
<dbReference type="RefSeq" id="WP_166234561.1">
    <property type="nucleotide sequence ID" value="NZ_CP049865.1"/>
</dbReference>
<proteinExistence type="inferred from homology"/>
<dbReference type="Pfam" id="PF00535">
    <property type="entry name" value="Glycos_transf_2"/>
    <property type="match status" value="1"/>
</dbReference>
<evidence type="ECO:0000259" key="4">
    <source>
        <dbReference type="Pfam" id="PF00535"/>
    </source>
</evidence>
<evidence type="ECO:0000256" key="3">
    <source>
        <dbReference type="ARBA" id="ARBA00022679"/>
    </source>
</evidence>
<protein>
    <submittedName>
        <fullName evidence="5">Polyprenol monophosphomannose synthase</fullName>
    </submittedName>
</protein>